<dbReference type="InterPro" id="IPR014284">
    <property type="entry name" value="RNA_pol_sigma-70_dom"/>
</dbReference>
<dbReference type="SUPFAM" id="SSF88946">
    <property type="entry name" value="Sigma2 domain of RNA polymerase sigma factors"/>
    <property type="match status" value="1"/>
</dbReference>
<comment type="caution">
    <text evidence="8">The sequence shown here is derived from an EMBL/GenBank/DDBJ whole genome shotgun (WGS) entry which is preliminary data.</text>
</comment>
<dbReference type="Gene3D" id="1.10.10.10">
    <property type="entry name" value="Winged helix-like DNA-binding domain superfamily/Winged helix DNA-binding domain"/>
    <property type="match status" value="1"/>
</dbReference>
<sequence length="170" mass="19147">MTRFEELFAPHLDAAYNLARWLTGNDSAARDVVQESALRAFRFSQRFADGNAKAWFLTIVRNESYTWLKASAGHHWVAIGDELAEDDKALSHSQTPELLAIHSENAALIQQALCALPPAFREVIVLKELEDMPYKDIALVVDIPIGTVMSRLARARAMLTLELLKLYDHE</sequence>
<keyword evidence="3" id="KW-0731">Sigma factor</keyword>
<dbReference type="PATRIC" id="fig|294.132.peg.3965"/>
<protein>
    <submittedName>
        <fullName evidence="8">RNA polymerase sigma factor</fullName>
    </submittedName>
</protein>
<dbReference type="InterPro" id="IPR013325">
    <property type="entry name" value="RNA_pol_sigma_r2"/>
</dbReference>
<keyword evidence="4" id="KW-0238">DNA-binding</keyword>
<dbReference type="OrthoDB" id="9797134at2"/>
<gene>
    <name evidence="8" type="ORF">VC35_23280</name>
</gene>
<keyword evidence="5" id="KW-0804">Transcription</keyword>
<dbReference type="GO" id="GO:0006352">
    <property type="term" value="P:DNA-templated transcription initiation"/>
    <property type="evidence" value="ECO:0007669"/>
    <property type="project" value="InterPro"/>
</dbReference>
<dbReference type="RefSeq" id="WP_046042830.1">
    <property type="nucleotide sequence ID" value="NZ_LACC01000030.1"/>
</dbReference>
<reference evidence="8 9" key="1">
    <citation type="submission" date="2015-03" db="EMBL/GenBank/DDBJ databases">
        <title>Comparative genomics of Pseudomonas insights into diversity of traits involved in vanlence and defense.</title>
        <authorList>
            <person name="Qin Y."/>
        </authorList>
    </citation>
    <scope>NUCLEOTIDE SEQUENCE [LARGE SCALE GENOMIC DNA]</scope>
    <source>
        <strain evidence="8 9">C8</strain>
    </source>
</reference>
<dbReference type="GO" id="GO:0003677">
    <property type="term" value="F:DNA binding"/>
    <property type="evidence" value="ECO:0007669"/>
    <property type="project" value="UniProtKB-KW"/>
</dbReference>
<evidence type="ECO:0000259" key="7">
    <source>
        <dbReference type="Pfam" id="PF08281"/>
    </source>
</evidence>
<evidence type="ECO:0000256" key="4">
    <source>
        <dbReference type="ARBA" id="ARBA00023125"/>
    </source>
</evidence>
<dbReference type="InterPro" id="IPR013249">
    <property type="entry name" value="RNA_pol_sigma70_r4_t2"/>
</dbReference>
<dbReference type="Pfam" id="PF04542">
    <property type="entry name" value="Sigma70_r2"/>
    <property type="match status" value="1"/>
</dbReference>
<dbReference type="InterPro" id="IPR039425">
    <property type="entry name" value="RNA_pol_sigma-70-like"/>
</dbReference>
<evidence type="ECO:0000256" key="1">
    <source>
        <dbReference type="ARBA" id="ARBA00010641"/>
    </source>
</evidence>
<dbReference type="CDD" id="cd06171">
    <property type="entry name" value="Sigma70_r4"/>
    <property type="match status" value="1"/>
</dbReference>
<evidence type="ECO:0000313" key="8">
    <source>
        <dbReference type="EMBL" id="KJZ42442.1"/>
    </source>
</evidence>
<dbReference type="SUPFAM" id="SSF88659">
    <property type="entry name" value="Sigma3 and sigma4 domains of RNA polymerase sigma factors"/>
    <property type="match status" value="1"/>
</dbReference>
<dbReference type="EMBL" id="LACC01000030">
    <property type="protein sequence ID" value="KJZ42442.1"/>
    <property type="molecule type" value="Genomic_DNA"/>
</dbReference>
<dbReference type="GO" id="GO:0016987">
    <property type="term" value="F:sigma factor activity"/>
    <property type="evidence" value="ECO:0007669"/>
    <property type="project" value="UniProtKB-KW"/>
</dbReference>
<proteinExistence type="inferred from homology"/>
<dbReference type="Gene3D" id="1.10.1740.10">
    <property type="match status" value="1"/>
</dbReference>
<evidence type="ECO:0000256" key="5">
    <source>
        <dbReference type="ARBA" id="ARBA00023163"/>
    </source>
</evidence>
<evidence type="ECO:0000313" key="9">
    <source>
        <dbReference type="Proteomes" id="UP000033588"/>
    </source>
</evidence>
<keyword evidence="2" id="KW-0805">Transcription regulation</keyword>
<dbReference type="AlphaFoldDB" id="A0A0F4TGD8"/>
<dbReference type="PANTHER" id="PTHR43133:SF8">
    <property type="entry name" value="RNA POLYMERASE SIGMA FACTOR HI_1459-RELATED"/>
    <property type="match status" value="1"/>
</dbReference>
<name>A0A0F4TGD8_PSEFL</name>
<dbReference type="NCBIfam" id="TIGR02937">
    <property type="entry name" value="sigma70-ECF"/>
    <property type="match status" value="1"/>
</dbReference>
<evidence type="ECO:0000259" key="6">
    <source>
        <dbReference type="Pfam" id="PF04542"/>
    </source>
</evidence>
<feature type="domain" description="RNA polymerase sigma factor 70 region 4 type 2" evidence="7">
    <location>
        <begin position="108"/>
        <end position="159"/>
    </location>
</feature>
<dbReference type="InterPro" id="IPR036388">
    <property type="entry name" value="WH-like_DNA-bd_sf"/>
</dbReference>
<organism evidence="8 9">
    <name type="scientific">Pseudomonas fluorescens</name>
    <dbReference type="NCBI Taxonomy" id="294"/>
    <lineage>
        <taxon>Bacteria</taxon>
        <taxon>Pseudomonadati</taxon>
        <taxon>Pseudomonadota</taxon>
        <taxon>Gammaproteobacteria</taxon>
        <taxon>Pseudomonadales</taxon>
        <taxon>Pseudomonadaceae</taxon>
        <taxon>Pseudomonas</taxon>
    </lineage>
</organism>
<feature type="domain" description="RNA polymerase sigma-70 region 2" evidence="6">
    <location>
        <begin position="7"/>
        <end position="70"/>
    </location>
</feature>
<evidence type="ECO:0000256" key="3">
    <source>
        <dbReference type="ARBA" id="ARBA00023082"/>
    </source>
</evidence>
<evidence type="ECO:0000256" key="2">
    <source>
        <dbReference type="ARBA" id="ARBA00023015"/>
    </source>
</evidence>
<comment type="similarity">
    <text evidence="1">Belongs to the sigma-70 factor family. ECF subfamily.</text>
</comment>
<dbReference type="PANTHER" id="PTHR43133">
    <property type="entry name" value="RNA POLYMERASE ECF-TYPE SIGMA FACTO"/>
    <property type="match status" value="1"/>
</dbReference>
<dbReference type="Proteomes" id="UP000033588">
    <property type="component" value="Unassembled WGS sequence"/>
</dbReference>
<dbReference type="Pfam" id="PF08281">
    <property type="entry name" value="Sigma70_r4_2"/>
    <property type="match status" value="1"/>
</dbReference>
<dbReference type="InterPro" id="IPR007627">
    <property type="entry name" value="RNA_pol_sigma70_r2"/>
</dbReference>
<accession>A0A0F4TGD8</accession>
<dbReference type="InterPro" id="IPR013324">
    <property type="entry name" value="RNA_pol_sigma_r3/r4-like"/>
</dbReference>